<reference evidence="1 2" key="1">
    <citation type="journal article" date="2013" name="Nature">
        <title>The genomes of four tapeworm species reveal adaptations to parasitism.</title>
        <authorList>
            <person name="Tsai I.J."/>
            <person name="Zarowiecki M."/>
            <person name="Holroyd N."/>
            <person name="Garciarrubio A."/>
            <person name="Sanchez-Flores A."/>
            <person name="Brooks K.L."/>
            <person name="Tracey A."/>
            <person name="Bobes R.J."/>
            <person name="Fragoso G."/>
            <person name="Sciutto E."/>
            <person name="Aslett M."/>
            <person name="Beasley H."/>
            <person name="Bennett H.M."/>
            <person name="Cai J."/>
            <person name="Camicia F."/>
            <person name="Clark R."/>
            <person name="Cucher M."/>
            <person name="De Silva N."/>
            <person name="Day T.A."/>
            <person name="Deplazes P."/>
            <person name="Estrada K."/>
            <person name="Fernandez C."/>
            <person name="Holland P.W."/>
            <person name="Hou J."/>
            <person name="Hu S."/>
            <person name="Huckvale T."/>
            <person name="Hung S.S."/>
            <person name="Kamenetzky L."/>
            <person name="Keane J.A."/>
            <person name="Kiss F."/>
            <person name="Koziol U."/>
            <person name="Lambert O."/>
            <person name="Liu K."/>
            <person name="Luo X."/>
            <person name="Luo Y."/>
            <person name="Macchiaroli N."/>
            <person name="Nichol S."/>
            <person name="Paps J."/>
            <person name="Parkinson J."/>
            <person name="Pouchkina-Stantcheva N."/>
            <person name="Riddiford N."/>
            <person name="Rosenzvit M."/>
            <person name="Salinas G."/>
            <person name="Wasmuth J.D."/>
            <person name="Zamanian M."/>
            <person name="Zheng Y."/>
            <person name="Cai X."/>
            <person name="Soberon X."/>
            <person name="Olson P.D."/>
            <person name="Laclette J.P."/>
            <person name="Brehm K."/>
            <person name="Berriman M."/>
            <person name="Garciarrubio A."/>
            <person name="Bobes R.J."/>
            <person name="Fragoso G."/>
            <person name="Sanchez-Flores A."/>
            <person name="Estrada K."/>
            <person name="Cevallos M.A."/>
            <person name="Morett E."/>
            <person name="Gonzalez V."/>
            <person name="Portillo T."/>
            <person name="Ochoa-Leyva A."/>
            <person name="Jose M.V."/>
            <person name="Sciutto E."/>
            <person name="Landa A."/>
            <person name="Jimenez L."/>
            <person name="Valdes V."/>
            <person name="Carrero J.C."/>
            <person name="Larralde C."/>
            <person name="Morales-Montor J."/>
            <person name="Limon-Lason J."/>
            <person name="Soberon X."/>
            <person name="Laclette J.P."/>
        </authorList>
    </citation>
    <scope>NUCLEOTIDE SEQUENCE [LARGE SCALE GENOMIC DNA]</scope>
</reference>
<protein>
    <submittedName>
        <fullName evidence="3">Proteasomal ubiquitin receptor ADRM1</fullName>
    </submittedName>
</protein>
<sequence>MKAAFIKRSTTQGDTTIGIPNVKNLLSQKWNSKKSDFSYYTLELRVRGMHDYILSLLLCTYRKGEPKFAGGSCIGEDSLLYMEGNPLSSSPAKSDDDEDVLFDKIRDVFIPKFFRVDTVSAPNLNPPQIQSTDKENPNIQNCDRQIHEAGLAEIQKALLAGQQVISHRQTEVEGGTVEEPKSIMGQL</sequence>
<gene>
    <name evidence="1" type="ORF">EgrG_001132100</name>
</gene>
<evidence type="ECO:0000313" key="1">
    <source>
        <dbReference type="EMBL" id="CDS20638.1"/>
    </source>
</evidence>
<dbReference type="AlphaFoldDB" id="A0A068WSM6"/>
<proteinExistence type="predicted"/>
<dbReference type="EMBL" id="LK028581">
    <property type="protein sequence ID" value="CDS20638.1"/>
    <property type="molecule type" value="Genomic_DNA"/>
</dbReference>
<name>A0A068WSM6_ECHGR</name>
<dbReference type="WBParaSite" id="EgrG_001132100">
    <property type="protein sequence ID" value="EgrG_001132100"/>
    <property type="gene ID" value="EgrG_001132100"/>
</dbReference>
<evidence type="ECO:0000313" key="3">
    <source>
        <dbReference type="WBParaSite" id="EgrG_001132100"/>
    </source>
</evidence>
<accession>A0A068WSM6</accession>
<reference evidence="1" key="2">
    <citation type="submission" date="2014-06" db="EMBL/GenBank/DDBJ databases">
        <authorList>
            <person name="Aslett M."/>
        </authorList>
    </citation>
    <scope>NUCLEOTIDE SEQUENCE</scope>
</reference>
<reference evidence="3" key="3">
    <citation type="submission" date="2020-10" db="UniProtKB">
        <authorList>
            <consortium name="WormBaseParasite"/>
        </authorList>
    </citation>
    <scope>IDENTIFICATION</scope>
</reference>
<dbReference type="Proteomes" id="UP000492820">
    <property type="component" value="Unassembled WGS sequence"/>
</dbReference>
<evidence type="ECO:0000313" key="2">
    <source>
        <dbReference type="Proteomes" id="UP000492820"/>
    </source>
</evidence>
<dbReference type="OrthoDB" id="6279662at2759"/>
<organism evidence="1">
    <name type="scientific">Echinococcus granulosus</name>
    <name type="common">Hydatid tapeworm</name>
    <dbReference type="NCBI Taxonomy" id="6210"/>
    <lineage>
        <taxon>Eukaryota</taxon>
        <taxon>Metazoa</taxon>
        <taxon>Spiralia</taxon>
        <taxon>Lophotrochozoa</taxon>
        <taxon>Platyhelminthes</taxon>
        <taxon>Cestoda</taxon>
        <taxon>Eucestoda</taxon>
        <taxon>Cyclophyllidea</taxon>
        <taxon>Taeniidae</taxon>
        <taxon>Echinococcus</taxon>
        <taxon>Echinococcus granulosus group</taxon>
    </lineage>
</organism>